<feature type="compositionally biased region" description="Polar residues" evidence="1">
    <location>
        <begin position="269"/>
        <end position="278"/>
    </location>
</feature>
<reference evidence="4" key="1">
    <citation type="submission" date="2025-05" db="UniProtKB">
        <authorList>
            <consortium name="Ensembl"/>
        </authorList>
    </citation>
    <scope>IDENTIFICATION</scope>
</reference>
<dbReference type="GeneTree" id="ENSGT00390000000626"/>
<feature type="compositionally biased region" description="Low complexity" evidence="1">
    <location>
        <begin position="212"/>
        <end position="236"/>
    </location>
</feature>
<dbReference type="GO" id="GO:0097484">
    <property type="term" value="P:dendrite extension"/>
    <property type="evidence" value="ECO:0007669"/>
    <property type="project" value="TreeGrafter"/>
</dbReference>
<feature type="transmembrane region" description="Helical" evidence="2">
    <location>
        <begin position="347"/>
        <end position="369"/>
    </location>
</feature>
<dbReference type="GO" id="GO:0008090">
    <property type="term" value="P:retrograde axonal transport"/>
    <property type="evidence" value="ECO:0007669"/>
    <property type="project" value="TreeGrafter"/>
</dbReference>
<keyword evidence="2" id="KW-0472">Membrane</keyword>
<dbReference type="GO" id="GO:0010008">
    <property type="term" value="C:endosome membrane"/>
    <property type="evidence" value="ECO:0007669"/>
    <property type="project" value="TreeGrafter"/>
</dbReference>
<feature type="compositionally biased region" description="Polar residues" evidence="1">
    <location>
        <begin position="286"/>
        <end position="301"/>
    </location>
</feature>
<evidence type="ECO:0000313" key="4">
    <source>
        <dbReference type="Ensembl" id="ENSPKIP00000030944.1"/>
    </source>
</evidence>
<keyword evidence="3" id="KW-0732">Signal</keyword>
<keyword evidence="5" id="KW-1185">Reference proteome</keyword>
<evidence type="ECO:0008006" key="6">
    <source>
        <dbReference type="Google" id="ProtNLM"/>
    </source>
</evidence>
<dbReference type="PANTHER" id="PTHR28673">
    <property type="entry name" value="TRANSMEMBRANE PROTEIN 108"/>
    <property type="match status" value="1"/>
</dbReference>
<organism evidence="4 5">
    <name type="scientific">Paramormyrops kingsleyae</name>
    <dbReference type="NCBI Taxonomy" id="1676925"/>
    <lineage>
        <taxon>Eukaryota</taxon>
        <taxon>Metazoa</taxon>
        <taxon>Chordata</taxon>
        <taxon>Craniata</taxon>
        <taxon>Vertebrata</taxon>
        <taxon>Euteleostomi</taxon>
        <taxon>Actinopterygii</taxon>
        <taxon>Neopterygii</taxon>
        <taxon>Teleostei</taxon>
        <taxon>Osteoglossocephala</taxon>
        <taxon>Osteoglossomorpha</taxon>
        <taxon>Osteoglossiformes</taxon>
        <taxon>Mormyridae</taxon>
        <taxon>Paramormyrops</taxon>
    </lineage>
</organism>
<accession>A0A3B3SJM1</accession>
<dbReference type="Ensembl" id="ENSPKIT00000011790.1">
    <property type="protein sequence ID" value="ENSPKIP00000030954.1"/>
    <property type="gene ID" value="ENSPKIG00000011627.1"/>
</dbReference>
<dbReference type="PANTHER" id="PTHR28673:SF1">
    <property type="entry name" value="TRANSMEMBRANE PROTEIN 108"/>
    <property type="match status" value="1"/>
</dbReference>
<evidence type="ECO:0000256" key="1">
    <source>
        <dbReference type="SAM" id="MobiDB-lite"/>
    </source>
</evidence>
<dbReference type="Ensembl" id="ENSPKIT00000011802.1">
    <property type="protein sequence ID" value="ENSPKIP00000030966.1"/>
    <property type="gene ID" value="ENSPKIG00000011627.1"/>
</dbReference>
<dbReference type="Pfam" id="PF15759">
    <property type="entry name" value="TMEM108"/>
    <property type="match status" value="1"/>
</dbReference>
<feature type="region of interest" description="Disordered" evidence="1">
    <location>
        <begin position="189"/>
        <end position="301"/>
    </location>
</feature>
<dbReference type="Ensembl" id="ENSPKIT00000011780.1">
    <property type="protein sequence ID" value="ENSPKIP00000030944.1"/>
    <property type="gene ID" value="ENSPKIG00000011627.1"/>
</dbReference>
<dbReference type="AlphaFoldDB" id="A0A3B3SJM1"/>
<protein>
    <recommendedName>
        <fullName evidence="6">Transmembrane protein 108</fullName>
    </recommendedName>
</protein>
<dbReference type="GO" id="GO:0014069">
    <property type="term" value="C:postsynaptic density"/>
    <property type="evidence" value="ECO:0007669"/>
    <property type="project" value="TreeGrafter"/>
</dbReference>
<keyword evidence="2" id="KW-0812">Transmembrane</keyword>
<feature type="compositionally biased region" description="Low complexity" evidence="1">
    <location>
        <begin position="245"/>
        <end position="266"/>
    </location>
</feature>
<evidence type="ECO:0000256" key="2">
    <source>
        <dbReference type="SAM" id="Phobius"/>
    </source>
</evidence>
<name>A0A3B3SJM1_9TELE</name>
<dbReference type="GO" id="GO:0005769">
    <property type="term" value="C:early endosome"/>
    <property type="evidence" value="ECO:0007669"/>
    <property type="project" value="TreeGrafter"/>
</dbReference>
<sequence length="452" mass="48154">MKRSLQILHCPLLSVLTLLAGSVGVVSLSQELLPNRTSQESVTVSMESRSAAFFGGFAEGEDSSSSREWLIQSSPPIMYKIQPTATLGATAGIDVSLSTTANLASLMHSPAQVVPAKALSQEEPTDSSHLLLTTELHPSTSLSLVSSPSFSSSSLSQRRFKELARTTPELVLPHVITLRAVDSIPPENLTQSELVKEQKTSAPQNLTDEAMPSSKTAASPSALPSTLPSAPLSASPGPEPPSPNPVSSAPALSSTNSTSMSAANASDFAWSQANTANPGPQFPTDLASSPPRQSNGTTKAPYTATSNFYSRLVPVPTHILQSPGNHSSPGLDSPYTSRTICLGKMDIVWIILAISVPVSSCSVLLTVCCMKRKKKTSIQENNVSYWNDTITMDYFNRHAVDLPRNIQSLEMAEEQEACLPPNGDFTSSGVVLVNPFCQETLFINREKASDDI</sequence>
<evidence type="ECO:0000313" key="5">
    <source>
        <dbReference type="Proteomes" id="UP000261540"/>
    </source>
</evidence>
<dbReference type="Proteomes" id="UP000261540">
    <property type="component" value="Unplaced"/>
</dbReference>
<proteinExistence type="predicted"/>
<feature type="signal peptide" evidence="3">
    <location>
        <begin position="1"/>
        <end position="27"/>
    </location>
</feature>
<dbReference type="GO" id="GO:0097106">
    <property type="term" value="P:postsynaptic density organization"/>
    <property type="evidence" value="ECO:0007669"/>
    <property type="project" value="TreeGrafter"/>
</dbReference>
<keyword evidence="2" id="KW-1133">Transmembrane helix</keyword>
<dbReference type="InterPro" id="IPR031508">
    <property type="entry name" value="TMEM108"/>
</dbReference>
<evidence type="ECO:0000256" key="3">
    <source>
        <dbReference type="SAM" id="SignalP"/>
    </source>
</evidence>
<dbReference type="GO" id="GO:1904115">
    <property type="term" value="C:axon cytoplasm"/>
    <property type="evidence" value="ECO:0007669"/>
    <property type="project" value="GOC"/>
</dbReference>
<dbReference type="CTD" id="66000"/>
<feature type="chain" id="PRO_5044589385" description="Transmembrane protein 108" evidence="3">
    <location>
        <begin position="28"/>
        <end position="452"/>
    </location>
</feature>